<dbReference type="RefSeq" id="WP_038246840.1">
    <property type="nucleotide sequence ID" value="NZ_BNER01000008.1"/>
</dbReference>
<gene>
    <name evidence="1" type="ORF">BN990_04259</name>
</gene>
<accession>A0A024QI63</accession>
<reference evidence="2" key="2">
    <citation type="submission" date="2014-05" db="EMBL/GenBank/DDBJ databases">
        <title>Draft genome sequence of Virgibacillus massiliensis Vm-5.</title>
        <authorList>
            <person name="Khelaifia S."/>
            <person name="Croce O."/>
            <person name="Lagier J.C."/>
            <person name="Raoult D."/>
        </authorList>
    </citation>
    <scope>NUCLEOTIDE SEQUENCE [LARGE SCALE GENOMIC DNA]</scope>
    <source>
        <strain evidence="2">Vm-5</strain>
    </source>
</reference>
<dbReference type="AlphaFoldDB" id="A0A024QI63"/>
<keyword evidence="2" id="KW-1185">Reference proteome</keyword>
<dbReference type="STRING" id="1462526.BN990_04259"/>
<dbReference type="OrthoDB" id="2971507at2"/>
<evidence type="ECO:0000313" key="2">
    <source>
        <dbReference type="Proteomes" id="UP000028875"/>
    </source>
</evidence>
<name>A0A024QI63_9BACI</name>
<evidence type="ECO:0000313" key="1">
    <source>
        <dbReference type="EMBL" id="CDQ41880.1"/>
    </source>
</evidence>
<sequence length="108" mass="12715">MNVCVECPYCGYENDMTDDLIELNGNEFDTECVECKEEFEVYVEFDPSFTVSKIVFEKCQQCGSETRDICKRGSIFPYPSHLKDKVCRQCYRIAVIEYFRDYHKGVED</sequence>
<dbReference type="EMBL" id="CCDP010000003">
    <property type="protein sequence ID" value="CDQ41880.1"/>
    <property type="molecule type" value="Genomic_DNA"/>
</dbReference>
<protein>
    <submittedName>
        <fullName evidence="1">Uncharacterized protein</fullName>
    </submittedName>
</protein>
<organism evidence="1 2">
    <name type="scientific">Virgibacillus massiliensis</name>
    <dbReference type="NCBI Taxonomy" id="1462526"/>
    <lineage>
        <taxon>Bacteria</taxon>
        <taxon>Bacillati</taxon>
        <taxon>Bacillota</taxon>
        <taxon>Bacilli</taxon>
        <taxon>Bacillales</taxon>
        <taxon>Bacillaceae</taxon>
        <taxon>Virgibacillus</taxon>
    </lineage>
</organism>
<dbReference type="Proteomes" id="UP000028875">
    <property type="component" value="Unassembled WGS sequence"/>
</dbReference>
<comment type="caution">
    <text evidence="1">The sequence shown here is derived from an EMBL/GenBank/DDBJ whole genome shotgun (WGS) entry which is preliminary data.</text>
</comment>
<reference evidence="1 2" key="1">
    <citation type="submission" date="2014-03" db="EMBL/GenBank/DDBJ databases">
        <authorList>
            <person name="Urmite Genomes U."/>
        </authorList>
    </citation>
    <scope>NUCLEOTIDE SEQUENCE [LARGE SCALE GENOMIC DNA]</scope>
    <source>
        <strain evidence="1 2">Vm-5</strain>
    </source>
</reference>
<proteinExistence type="predicted"/>